<dbReference type="SUPFAM" id="SSF56796">
    <property type="entry name" value="Dehydroquinate synthase-like"/>
    <property type="match status" value="1"/>
</dbReference>
<dbReference type="AlphaFoldDB" id="A0A7C4D512"/>
<dbReference type="EMBL" id="DTBQ01000114">
    <property type="protein sequence ID" value="HGM46933.1"/>
    <property type="molecule type" value="Genomic_DNA"/>
</dbReference>
<proteinExistence type="predicted"/>
<dbReference type="Gene3D" id="3.40.50.1970">
    <property type="match status" value="1"/>
</dbReference>
<organism evidence="1">
    <name type="scientific">Thermofilum pendens</name>
    <dbReference type="NCBI Taxonomy" id="2269"/>
    <lineage>
        <taxon>Archaea</taxon>
        <taxon>Thermoproteota</taxon>
        <taxon>Thermoprotei</taxon>
        <taxon>Thermofilales</taxon>
        <taxon>Thermofilaceae</taxon>
        <taxon>Thermofilum</taxon>
    </lineage>
</organism>
<accession>A0A7C4D512</accession>
<name>A0A7C4D512_THEPE</name>
<gene>
    <name evidence="1" type="ORF">ENU21_04185</name>
</gene>
<sequence length="278" mass="30609">MRIVFTRLDLIPRKLPERAAILSDELAARELAEIGIQPHFQVRAPDILELEEVKALLDSGGFKSIVAFGGWAAASAARALAVTKHKRLSLRESLFEYLNPSVPVVAVPFSLGFCTPLSEITVIWDSMVPVYYALLMPLDAVWLPLDKCAEAFLRDPLEAEALRAEAELLGLEPLDPSNCSAVLRFCRSYAVHGPGPLLLASASVAAVAGVEIATALKAVLEAFRNYSCEGWLRRAARRKLDLLAEHAWSYYSSFLTKIGVRSSYELLKLLRRVLACCL</sequence>
<comment type="caution">
    <text evidence="1">The sequence shown here is derived from an EMBL/GenBank/DDBJ whole genome shotgun (WGS) entry which is preliminary data.</text>
</comment>
<reference evidence="1" key="1">
    <citation type="journal article" date="2020" name="mSystems">
        <title>Genome- and Community-Level Interaction Insights into Carbon Utilization and Element Cycling Functions of Hydrothermarchaeota in Hydrothermal Sediment.</title>
        <authorList>
            <person name="Zhou Z."/>
            <person name="Liu Y."/>
            <person name="Xu W."/>
            <person name="Pan J."/>
            <person name="Luo Z.H."/>
            <person name="Li M."/>
        </authorList>
    </citation>
    <scope>NUCLEOTIDE SEQUENCE</scope>
    <source>
        <strain evidence="1">SpSt-649</strain>
    </source>
</reference>
<evidence type="ECO:0000313" key="1">
    <source>
        <dbReference type="EMBL" id="HGM46933.1"/>
    </source>
</evidence>
<protein>
    <submittedName>
        <fullName evidence="1">Iron-containing alcohol dehydrogenase</fullName>
    </submittedName>
</protein>